<keyword evidence="11" id="KW-0482">Metalloprotease</keyword>
<evidence type="ECO:0000313" key="15">
    <source>
        <dbReference type="Proteomes" id="UP000055060"/>
    </source>
</evidence>
<evidence type="ECO:0000256" key="8">
    <source>
        <dbReference type="ARBA" id="ARBA00022801"/>
    </source>
</evidence>
<evidence type="ECO:0000256" key="1">
    <source>
        <dbReference type="ARBA" id="ARBA00001947"/>
    </source>
</evidence>
<comment type="subcellular location">
    <subcellularLocation>
        <location evidence="2">Cell membrane</location>
        <topology evidence="2">Multi-pass membrane protein</topology>
    </subcellularLocation>
</comment>
<evidence type="ECO:0000256" key="4">
    <source>
        <dbReference type="ARBA" id="ARBA00022475"/>
    </source>
</evidence>
<feature type="transmembrane region" description="Helical" evidence="13">
    <location>
        <begin position="177"/>
        <end position="200"/>
    </location>
</feature>
<keyword evidence="8" id="KW-0378">Hydrolase</keyword>
<evidence type="ECO:0000256" key="13">
    <source>
        <dbReference type="SAM" id="Phobius"/>
    </source>
</evidence>
<evidence type="ECO:0000256" key="2">
    <source>
        <dbReference type="ARBA" id="ARBA00004651"/>
    </source>
</evidence>
<gene>
    <name evidence="14" type="ORF">LARV_01685</name>
</gene>
<accession>A0A0S7BHB9</accession>
<dbReference type="PANTHER" id="PTHR35864">
    <property type="entry name" value="ZINC METALLOPROTEASE MJ0611-RELATED"/>
    <property type="match status" value="1"/>
</dbReference>
<dbReference type="PANTHER" id="PTHR35864:SF1">
    <property type="entry name" value="ZINC METALLOPROTEASE YWHC-RELATED"/>
    <property type="match status" value="1"/>
</dbReference>
<dbReference type="Proteomes" id="UP000055060">
    <property type="component" value="Unassembled WGS sequence"/>
</dbReference>
<dbReference type="GO" id="GO:0005886">
    <property type="term" value="C:plasma membrane"/>
    <property type="evidence" value="ECO:0007669"/>
    <property type="project" value="UniProtKB-SubCell"/>
</dbReference>
<protein>
    <submittedName>
        <fullName evidence="14">Zn-dependent protease</fullName>
    </submittedName>
</protein>
<keyword evidence="5 14" id="KW-0645">Protease</keyword>
<feature type="transmembrane region" description="Helical" evidence="13">
    <location>
        <begin position="6"/>
        <end position="25"/>
    </location>
</feature>
<keyword evidence="9" id="KW-0862">Zinc</keyword>
<dbReference type="CDD" id="cd06158">
    <property type="entry name" value="S2P-M50_like_1"/>
    <property type="match status" value="1"/>
</dbReference>
<dbReference type="RefSeq" id="WP_075073223.1">
    <property type="nucleotide sequence ID" value="NZ_DF967972.1"/>
</dbReference>
<keyword evidence="7" id="KW-0479">Metal-binding</keyword>
<keyword evidence="15" id="KW-1185">Reference proteome</keyword>
<keyword evidence="12 13" id="KW-0472">Membrane</keyword>
<evidence type="ECO:0000256" key="12">
    <source>
        <dbReference type="ARBA" id="ARBA00023136"/>
    </source>
</evidence>
<evidence type="ECO:0000256" key="6">
    <source>
        <dbReference type="ARBA" id="ARBA00022692"/>
    </source>
</evidence>
<dbReference type="InterPro" id="IPR044537">
    <property type="entry name" value="Rip2-like"/>
</dbReference>
<comment type="cofactor">
    <cofactor evidence="1">
        <name>Zn(2+)</name>
        <dbReference type="ChEBI" id="CHEBI:29105"/>
    </cofactor>
</comment>
<evidence type="ECO:0000256" key="11">
    <source>
        <dbReference type="ARBA" id="ARBA00023049"/>
    </source>
</evidence>
<dbReference type="EMBL" id="DF967972">
    <property type="protein sequence ID" value="GAP13926.1"/>
    <property type="molecule type" value="Genomic_DNA"/>
</dbReference>
<organism evidence="14">
    <name type="scientific">Longilinea arvoryzae</name>
    <dbReference type="NCBI Taxonomy" id="360412"/>
    <lineage>
        <taxon>Bacteria</taxon>
        <taxon>Bacillati</taxon>
        <taxon>Chloroflexota</taxon>
        <taxon>Anaerolineae</taxon>
        <taxon>Anaerolineales</taxon>
        <taxon>Anaerolineaceae</taxon>
        <taxon>Longilinea</taxon>
    </lineage>
</organism>
<reference evidence="14" key="1">
    <citation type="submission" date="2015-07" db="EMBL/GenBank/DDBJ databases">
        <title>Draft Genome Sequences of Anaerolinea thermolimosa IMO-1, Bellilinea caldifistulae GOMI-1, Leptolinea tardivitalis YMTK-2, Levilinea saccharolytica KIBI-1,Longilinea arvoryzae KOME-1, Previously Described as Members of the Anaerolineaceae (Chloroflexi).</title>
        <authorList>
            <person name="Sekiguchi Y."/>
            <person name="Ohashi A."/>
            <person name="Matsuura N."/>
            <person name="Tourlousse M.D."/>
        </authorList>
    </citation>
    <scope>NUCLEOTIDE SEQUENCE [LARGE SCALE GENOMIC DNA]</scope>
    <source>
        <strain evidence="14">KOME-1</strain>
    </source>
</reference>
<keyword evidence="10 13" id="KW-1133">Transmembrane helix</keyword>
<dbReference type="STRING" id="360412.LARV_01685"/>
<dbReference type="AlphaFoldDB" id="A0A0S7BHB9"/>
<evidence type="ECO:0000256" key="7">
    <source>
        <dbReference type="ARBA" id="ARBA00022723"/>
    </source>
</evidence>
<dbReference type="GO" id="GO:0008237">
    <property type="term" value="F:metallopeptidase activity"/>
    <property type="evidence" value="ECO:0007669"/>
    <property type="project" value="UniProtKB-KW"/>
</dbReference>
<name>A0A0S7BHB9_9CHLR</name>
<feature type="transmembrane region" description="Helical" evidence="13">
    <location>
        <begin position="52"/>
        <end position="71"/>
    </location>
</feature>
<evidence type="ECO:0000313" key="14">
    <source>
        <dbReference type="EMBL" id="GAP13926.1"/>
    </source>
</evidence>
<proteinExistence type="inferred from homology"/>
<evidence type="ECO:0000256" key="10">
    <source>
        <dbReference type="ARBA" id="ARBA00022989"/>
    </source>
</evidence>
<sequence>MFGSGITPALIITRVVTLIIAFTVHEFSHAFVADRLGDDTPRSQGRLTLNPIAHLDLVGSIMLLLVGFGWAKPVQINTYAVQRRSPAGVMWVSLAGPFSNLLMAILASLPLRFGWVPFSIGGNIIPSLYSFLFEFMSINLILMLFNFIPVSPLDGEKIAIYFFPPPLDRILERIHPYGAMILMAIVFLGPMLGVNVMGWIMGTPMNNILRVLLGGLA</sequence>
<evidence type="ECO:0000256" key="3">
    <source>
        <dbReference type="ARBA" id="ARBA00007931"/>
    </source>
</evidence>
<evidence type="ECO:0000256" key="5">
    <source>
        <dbReference type="ARBA" id="ARBA00022670"/>
    </source>
</evidence>
<feature type="transmembrane region" description="Helical" evidence="13">
    <location>
        <begin position="91"/>
        <end position="115"/>
    </location>
</feature>
<keyword evidence="4" id="KW-1003">Cell membrane</keyword>
<dbReference type="OrthoDB" id="9800627at2"/>
<feature type="transmembrane region" description="Helical" evidence="13">
    <location>
        <begin position="127"/>
        <end position="148"/>
    </location>
</feature>
<keyword evidence="6 13" id="KW-0812">Transmembrane</keyword>
<dbReference type="GO" id="GO:0006508">
    <property type="term" value="P:proteolysis"/>
    <property type="evidence" value="ECO:0007669"/>
    <property type="project" value="UniProtKB-KW"/>
</dbReference>
<dbReference type="InterPro" id="IPR052348">
    <property type="entry name" value="Metallopeptidase_M50B"/>
</dbReference>
<comment type="similarity">
    <text evidence="3">Belongs to the peptidase M50B family.</text>
</comment>
<dbReference type="GO" id="GO:0046872">
    <property type="term" value="F:metal ion binding"/>
    <property type="evidence" value="ECO:0007669"/>
    <property type="project" value="UniProtKB-KW"/>
</dbReference>
<evidence type="ECO:0000256" key="9">
    <source>
        <dbReference type="ARBA" id="ARBA00022833"/>
    </source>
</evidence>